<accession>A0A1I2DWN6</accession>
<dbReference type="GO" id="GO:0052689">
    <property type="term" value="F:carboxylic ester hydrolase activity"/>
    <property type="evidence" value="ECO:0007669"/>
    <property type="project" value="TreeGrafter"/>
</dbReference>
<protein>
    <recommendedName>
        <fullName evidence="4">Serine aminopeptidase S33 domain-containing protein</fullName>
    </recommendedName>
</protein>
<dbReference type="RefSeq" id="WP_203779329.1">
    <property type="nucleotide sequence ID" value="NZ_BOMT01000034.1"/>
</dbReference>
<sequence>MREDVALAVIDLARAGRFADIEALFTPPLRAAVSADTLRTAWAAETARIGADWTVGTPVTEPAGPGRERVSVPVTGDRDGHTVIVTVDGNGRLHGLRIAPPVAAAWRPPRYARPSRFTEHEVTVGSGPHAVAGTVSLPRRRGRAPGVVLLGGGGPFDRDGSVGADKPLKDIAWGLASRGIAVLRMDKVAHSHPGFTMVEEYLPSGLAALDLLRRRPTVDAGRIHLLGHSGGGRAAPRVAAADGAVAGLVILAGDAAPLPRAAVRAARHLAARQPGPDADAAVDAILRQAALADSPGLSASTPAADLPFGWPASYWLDLRGYDQVATAAAVGRPMLVLQGGRDYQVTVADDLARWRAGLGARPDVTVRVYDDVDHFFFREGGRHVDRAVIAGIAGWIRPRWYGSGRRRRS</sequence>
<reference evidence="2 3" key="1">
    <citation type="submission" date="2016-10" db="EMBL/GenBank/DDBJ databases">
        <authorList>
            <person name="de Groot N.N."/>
        </authorList>
    </citation>
    <scope>NUCLEOTIDE SEQUENCE [LARGE SCALE GENOMIC DNA]</scope>
    <source>
        <strain evidence="2 3">DSM 43019</strain>
    </source>
</reference>
<dbReference type="STRING" id="35752.SAMN05421541_10434"/>
<organism evidence="2 3">
    <name type="scientific">Actinoplanes philippinensis</name>
    <dbReference type="NCBI Taxonomy" id="35752"/>
    <lineage>
        <taxon>Bacteria</taxon>
        <taxon>Bacillati</taxon>
        <taxon>Actinomycetota</taxon>
        <taxon>Actinomycetes</taxon>
        <taxon>Micromonosporales</taxon>
        <taxon>Micromonosporaceae</taxon>
        <taxon>Actinoplanes</taxon>
    </lineage>
</organism>
<evidence type="ECO:0000256" key="1">
    <source>
        <dbReference type="SAM" id="MobiDB-lite"/>
    </source>
</evidence>
<dbReference type="AlphaFoldDB" id="A0A1I2DWN6"/>
<feature type="region of interest" description="Disordered" evidence="1">
    <location>
        <begin position="55"/>
        <end position="75"/>
    </location>
</feature>
<dbReference type="PANTHER" id="PTHR43265">
    <property type="entry name" value="ESTERASE ESTD"/>
    <property type="match status" value="1"/>
</dbReference>
<proteinExistence type="predicted"/>
<evidence type="ECO:0000313" key="2">
    <source>
        <dbReference type="EMBL" id="SFE85072.1"/>
    </source>
</evidence>
<dbReference type="Proteomes" id="UP000199645">
    <property type="component" value="Unassembled WGS sequence"/>
</dbReference>
<evidence type="ECO:0008006" key="4">
    <source>
        <dbReference type="Google" id="ProtNLM"/>
    </source>
</evidence>
<feature type="compositionally biased region" description="Basic and acidic residues" evidence="1">
    <location>
        <begin position="66"/>
        <end position="75"/>
    </location>
</feature>
<gene>
    <name evidence="2" type="ORF">SAMN05421541_10434</name>
</gene>
<keyword evidence="3" id="KW-1185">Reference proteome</keyword>
<dbReference type="SUPFAM" id="SSF53474">
    <property type="entry name" value="alpha/beta-Hydrolases"/>
    <property type="match status" value="1"/>
</dbReference>
<dbReference type="InterPro" id="IPR053145">
    <property type="entry name" value="AB_hydrolase_Est10"/>
</dbReference>
<evidence type="ECO:0000313" key="3">
    <source>
        <dbReference type="Proteomes" id="UP000199645"/>
    </source>
</evidence>
<dbReference type="PANTHER" id="PTHR43265:SF1">
    <property type="entry name" value="ESTERASE ESTD"/>
    <property type="match status" value="1"/>
</dbReference>
<name>A0A1I2DWN6_9ACTN</name>
<dbReference type="EMBL" id="FONV01000004">
    <property type="protein sequence ID" value="SFE85072.1"/>
    <property type="molecule type" value="Genomic_DNA"/>
</dbReference>
<dbReference type="Gene3D" id="3.40.50.1820">
    <property type="entry name" value="alpha/beta hydrolase"/>
    <property type="match status" value="1"/>
</dbReference>
<dbReference type="InterPro" id="IPR029058">
    <property type="entry name" value="AB_hydrolase_fold"/>
</dbReference>